<comment type="caution">
    <text evidence="2">The sequence shown here is derived from an EMBL/GenBank/DDBJ whole genome shotgun (WGS) entry which is preliminary data.</text>
</comment>
<dbReference type="EMBL" id="JAGKHQ010000002">
    <property type="protein sequence ID" value="KAG7522482.1"/>
    <property type="molecule type" value="Genomic_DNA"/>
</dbReference>
<evidence type="ECO:0000256" key="1">
    <source>
        <dbReference type="SAM" id="MobiDB-lite"/>
    </source>
</evidence>
<reference evidence="2 3" key="1">
    <citation type="journal article" date="2021" name="Sci. Rep.">
        <title>Chromosome anchoring in Senegalese sole (Solea senegalensis) reveals sex-associated markers and genome rearrangements in flatfish.</title>
        <authorList>
            <person name="Guerrero-Cozar I."/>
            <person name="Gomez-Garrido J."/>
            <person name="Berbel C."/>
            <person name="Martinez-Blanch J.F."/>
            <person name="Alioto T."/>
            <person name="Claros M.G."/>
            <person name="Gagnaire P.A."/>
            <person name="Manchado M."/>
        </authorList>
    </citation>
    <scope>NUCLEOTIDE SEQUENCE [LARGE SCALE GENOMIC DNA]</scope>
    <source>
        <strain evidence="2">Sse05_10M</strain>
    </source>
</reference>
<evidence type="ECO:0000313" key="2">
    <source>
        <dbReference type="EMBL" id="KAG7522482.1"/>
    </source>
</evidence>
<name>A0AAV6SZF8_SOLSE</name>
<keyword evidence="3" id="KW-1185">Reference proteome</keyword>
<feature type="compositionally biased region" description="Basic residues" evidence="1">
    <location>
        <begin position="80"/>
        <end position="90"/>
    </location>
</feature>
<feature type="region of interest" description="Disordered" evidence="1">
    <location>
        <begin position="80"/>
        <end position="104"/>
    </location>
</feature>
<feature type="compositionally biased region" description="Acidic residues" evidence="1">
    <location>
        <begin position="10"/>
        <end position="23"/>
    </location>
</feature>
<protein>
    <submittedName>
        <fullName evidence="2">Uncharacterized protein</fullName>
    </submittedName>
</protein>
<evidence type="ECO:0000313" key="3">
    <source>
        <dbReference type="Proteomes" id="UP000693946"/>
    </source>
</evidence>
<dbReference type="Proteomes" id="UP000693946">
    <property type="component" value="Linkage Group LG10"/>
</dbReference>
<dbReference type="AlphaFoldDB" id="A0AAV6SZF8"/>
<sequence length="104" mass="11655">MSAMVLTVGEEGEEDDDDEEEEEGMKAPAQQQQQDAALELSCFDDVITGTFRIRHFGASEFIKLASACICVHVVKTLKTSPRRSGAHNKRQHENAEGSHRRRRV</sequence>
<feature type="region of interest" description="Disordered" evidence="1">
    <location>
        <begin position="1"/>
        <end position="33"/>
    </location>
</feature>
<organism evidence="2 3">
    <name type="scientific">Solea senegalensis</name>
    <name type="common">Senegalese sole</name>
    <dbReference type="NCBI Taxonomy" id="28829"/>
    <lineage>
        <taxon>Eukaryota</taxon>
        <taxon>Metazoa</taxon>
        <taxon>Chordata</taxon>
        <taxon>Craniata</taxon>
        <taxon>Vertebrata</taxon>
        <taxon>Euteleostomi</taxon>
        <taxon>Actinopterygii</taxon>
        <taxon>Neopterygii</taxon>
        <taxon>Teleostei</taxon>
        <taxon>Neoteleostei</taxon>
        <taxon>Acanthomorphata</taxon>
        <taxon>Carangaria</taxon>
        <taxon>Pleuronectiformes</taxon>
        <taxon>Pleuronectoidei</taxon>
        <taxon>Soleidae</taxon>
        <taxon>Solea</taxon>
    </lineage>
</organism>
<gene>
    <name evidence="2" type="ORF">JOB18_023690</name>
</gene>
<accession>A0AAV6SZF8</accession>
<proteinExistence type="predicted"/>